<keyword evidence="2" id="KW-0472">Membrane</keyword>
<evidence type="ECO:0000256" key="2">
    <source>
        <dbReference type="SAM" id="Phobius"/>
    </source>
</evidence>
<comment type="caution">
    <text evidence="3">The sequence shown here is derived from an EMBL/GenBank/DDBJ whole genome shotgun (WGS) entry which is preliminary data.</text>
</comment>
<gene>
    <name evidence="3" type="ORF">Pmi06nite_61290</name>
</gene>
<accession>A0A8J3TV00</accession>
<feature type="transmembrane region" description="Helical" evidence="2">
    <location>
        <begin position="52"/>
        <end position="73"/>
    </location>
</feature>
<dbReference type="InterPro" id="IPR047789">
    <property type="entry name" value="CU044_5270-like"/>
</dbReference>
<dbReference type="NCBIfam" id="NF038083">
    <property type="entry name" value="CU044_5270_fam"/>
    <property type="match status" value="1"/>
</dbReference>
<evidence type="ECO:0000256" key="1">
    <source>
        <dbReference type="SAM" id="MobiDB-lite"/>
    </source>
</evidence>
<sequence length="332" mass="35436">MNDLDFVREMRADAPETSPARLSAGRERLRTAITSPAATPARSRRTLPRRPLLVAGGLTLATAVAAAGVVVGFPHDDGAVVAPRPTAFQLSAASEVLNKAALAVEGQPKRAYTPTQWLYYKAFSYQYGSALTTSETWETFDGMKDADVATGKLVVYRHTRTGPSDGTPLGAYRLLTSLPTDPDAMIAALYEIAGSPPEDGGLSRDEFAFRSIQQLVWNSLAGAPPHVQAALYRALGRLPGVEVRSKVEYAPGRSAIGVFSSPTHALLLDPVTYRMIGWAEVSDGTRPVNPKPDVTGKPGDPWNMPARPAGTVLSSFTRSEVIAVAAPGRRRA</sequence>
<evidence type="ECO:0008006" key="5">
    <source>
        <dbReference type="Google" id="ProtNLM"/>
    </source>
</evidence>
<keyword evidence="2" id="KW-1133">Transmembrane helix</keyword>
<dbReference type="AlphaFoldDB" id="A0A8J3TV00"/>
<feature type="region of interest" description="Disordered" evidence="1">
    <location>
        <begin position="284"/>
        <end position="310"/>
    </location>
</feature>
<protein>
    <recommendedName>
        <fullName evidence="5">CU044_5270 family protein</fullName>
    </recommendedName>
</protein>
<proteinExistence type="predicted"/>
<dbReference type="EMBL" id="BOOO01000036">
    <property type="protein sequence ID" value="GII32687.1"/>
    <property type="molecule type" value="Genomic_DNA"/>
</dbReference>
<evidence type="ECO:0000313" key="3">
    <source>
        <dbReference type="EMBL" id="GII32687.1"/>
    </source>
</evidence>
<keyword evidence="2" id="KW-0812">Transmembrane</keyword>
<dbReference type="Proteomes" id="UP000650628">
    <property type="component" value="Unassembled WGS sequence"/>
</dbReference>
<keyword evidence="4" id="KW-1185">Reference proteome</keyword>
<evidence type="ECO:0000313" key="4">
    <source>
        <dbReference type="Proteomes" id="UP000650628"/>
    </source>
</evidence>
<reference evidence="3 4" key="1">
    <citation type="submission" date="2021-01" db="EMBL/GenBank/DDBJ databases">
        <title>Whole genome shotgun sequence of Planotetraspora mira NBRC 15435.</title>
        <authorList>
            <person name="Komaki H."/>
            <person name="Tamura T."/>
        </authorList>
    </citation>
    <scope>NUCLEOTIDE SEQUENCE [LARGE SCALE GENOMIC DNA]</scope>
    <source>
        <strain evidence="3 4">NBRC 15435</strain>
    </source>
</reference>
<dbReference type="RefSeq" id="WP_203956574.1">
    <property type="nucleotide sequence ID" value="NZ_BOOO01000036.1"/>
</dbReference>
<organism evidence="3 4">
    <name type="scientific">Planotetraspora mira</name>
    <dbReference type="NCBI Taxonomy" id="58121"/>
    <lineage>
        <taxon>Bacteria</taxon>
        <taxon>Bacillati</taxon>
        <taxon>Actinomycetota</taxon>
        <taxon>Actinomycetes</taxon>
        <taxon>Streptosporangiales</taxon>
        <taxon>Streptosporangiaceae</taxon>
        <taxon>Planotetraspora</taxon>
    </lineage>
</organism>
<name>A0A8J3TV00_9ACTN</name>